<feature type="compositionally biased region" description="Acidic residues" evidence="5">
    <location>
        <begin position="1751"/>
        <end position="1775"/>
    </location>
</feature>
<sequence>MDDNDDREVAILTAYRKLGSRRVDLVGDYAGNELFVIDGDSMLLRCFSDSKLDFTYGLQLLHAVYNVEAFLHNLIQRKCCFHVVFLESNKHLCVPATVQEENQSKYLFARAVIIRHLITSLPQLHPEIKVSTFDDWRSVDFADYLKTHSPYFLMTHDGAQKVEYENSEQEVTPDEHYNQQKLAFREMIIFLVQRGYNVALVNELDWRDTKVMAVVLETRRQAALASMDMPLQATTQQPEEQHIAMKDFSLSHSDLTERERLAIMVVSKLLQNIVPSTTKEEWTEMCSIFLLHEALITHLPLSSRRLDTVPEDSIASLFLRSVVATAIPLLENLVATSEDISTQGQCDVADLIDGRLFLYLCHNSVQYTSDIERTYKKLLQAVKEVEGTHLQPAGDCESQSRTLANPSQDRPSKDTSVRLSVLPFSSPVFDKHLESVRIRVDAGATNKPTLESRKIFKEVSHWHNAKRPLVQKGPAPTMTSWQVSRAARRNQLFMAEMAVYAASLTNAVGRSLEPETIIVGSTGMSGKPTETPLPQPTSSSKKEAPKKSGGGGKTNAKNARKQDMLDQLAASKAKKVDAADEKVISAWHTVWKGFAVEPDPAARYTKSQIYLQSLQPSWRDIVGPECELYMISCLAQIWVECSRTGQQKQAFHIAALIWNHAQNISQAADLPDSIIKGLGIVVDTLTLPGVRSMQASSKDRKLPFSLNIQARAPGLSISMPSKDFQILHCGPFLERSFDSKADPRVDFRPDGWQSRVLDSIDADESVFVVAPTSAGKTFISFYAMRKVLQADDEGVLVYVAPTKALVNQIAAEIQARYSKSFKHGGKSVWAIHTRDYRINNPSGCQVLVTVPHILQIMLLAPSNARSWSNRVKRIIFDEVHSIGQAEDGVIWEQLLLMAPCPIIALSATVGNPGEFSQWLTSTQAAMGHKLNMVQHPYRYSDLRKYYFVPPKQFSFGGLSSRTLLNELGLEGLPSLNFIHPVAALVDRSRGIPEDLALEPRDCYLLWQAMIKVQNKDYPVPNKLDPRQILPNISRKVDVLKWEHELKATLKDWIEDMSSPYMQLVHELEKSFVNENREDLYATRQDHSSLEKKVLDEEDFIGSTLSLLSRLHERDALPAILFNYDRTQCEQICQAIVGQLKEAEISQVKSGPKWEKKLEQWEEWKSQKEKLLAKGSKATAKKSKKKGNDDDGDGGERDDEKVSKLDMQRVGGAADYDKWNAFNPESPIDGYHFADLSKAQLSELEKYSGQLRKREVQEWLIEALARGIGVHHAGMNRKYRQVVEILFRKRFLRVVVATGTLALGINMPCKTVIFAGDSVFLTALNYRQCAGRAGRRGFDLLGNVVFHGVSRQKVSRLISSRLPDLNGHFPITTTLVLRLFTLLHESNNSKYAVDAINSLLSQPRLYMGGESFKSQTMHHLRFSIEYLRQQELLGSDGAPLNFAGLVSHLYFTENSSFAFHALLKEGYFNELCSGVREKEQETLETLMLVMAHLFKRILCRRADAEYREKVVKPSSSMVFLPPLPAKAAKILHDHNEQTLQVYRTYVRTFVDQHIKIADNKLPLTGMQFGDAEQKLGGAIHSLPATTVRSSFVALSGVGDDFDSIHDLCSTTRSGVFLEEAVIPYMQVFPDDTEVPLNAWLVDFFKHGDVHTLERANGVRRSDIWFHLNDFSLVLATIVTSLLNFMKLKDGSDMDMLDVRGGMDVYEEVQEDNVAIAQDTSDGSSTTSKDTLVETQPQKSTRTVSKKAKVAESWDDEVDEDDENENDGTSDVSDDDTLVEELRAWNVEEGKGLPDVLLAFQKLQGVFDVKFKAMWA</sequence>
<dbReference type="InterPro" id="IPR027417">
    <property type="entry name" value="P-loop_NTPase"/>
</dbReference>
<feature type="region of interest" description="Disordered" evidence="5">
    <location>
        <begin position="519"/>
        <end position="560"/>
    </location>
</feature>
<dbReference type="PROSITE" id="PS51192">
    <property type="entry name" value="HELICASE_ATP_BIND_1"/>
    <property type="match status" value="1"/>
</dbReference>
<dbReference type="Gene3D" id="3.40.50.300">
    <property type="entry name" value="P-loop containing nucleotide triphosphate hydrolases"/>
    <property type="match status" value="2"/>
</dbReference>
<dbReference type="PANTHER" id="PTHR44533:SF4">
    <property type="entry name" value="DEAD_H RNA HELICASE, PUTATIVE-RELATED"/>
    <property type="match status" value="1"/>
</dbReference>
<dbReference type="GO" id="GO:0005524">
    <property type="term" value="F:ATP binding"/>
    <property type="evidence" value="ECO:0007669"/>
    <property type="project" value="UniProtKB-KW"/>
</dbReference>
<dbReference type="GO" id="GO:0016787">
    <property type="term" value="F:hydrolase activity"/>
    <property type="evidence" value="ECO:0007669"/>
    <property type="project" value="UniProtKB-KW"/>
</dbReference>
<comment type="caution">
    <text evidence="8">The sequence shown here is derived from an EMBL/GenBank/DDBJ whole genome shotgun (WGS) entry which is preliminary data.</text>
</comment>
<dbReference type="CDD" id="cd18795">
    <property type="entry name" value="SF2_C_Ski2"/>
    <property type="match status" value="1"/>
</dbReference>
<organism evidence="8 9">
    <name type="scientific">Lithohypha guttulata</name>
    <dbReference type="NCBI Taxonomy" id="1690604"/>
    <lineage>
        <taxon>Eukaryota</taxon>
        <taxon>Fungi</taxon>
        <taxon>Dikarya</taxon>
        <taxon>Ascomycota</taxon>
        <taxon>Pezizomycotina</taxon>
        <taxon>Eurotiomycetes</taxon>
        <taxon>Chaetothyriomycetidae</taxon>
        <taxon>Chaetothyriales</taxon>
        <taxon>Trichomeriaceae</taxon>
        <taxon>Lithohypha</taxon>
    </lineage>
</organism>
<evidence type="ECO:0000256" key="4">
    <source>
        <dbReference type="ARBA" id="ARBA00022840"/>
    </source>
</evidence>
<dbReference type="InterPro" id="IPR014001">
    <property type="entry name" value="Helicase_ATP-bd"/>
</dbReference>
<evidence type="ECO:0000256" key="5">
    <source>
        <dbReference type="SAM" id="MobiDB-lite"/>
    </source>
</evidence>
<feature type="compositionally biased region" description="Basic and acidic residues" evidence="5">
    <location>
        <begin position="1185"/>
        <end position="1203"/>
    </location>
</feature>
<dbReference type="GO" id="GO:0003676">
    <property type="term" value="F:nucleic acid binding"/>
    <property type="evidence" value="ECO:0007669"/>
    <property type="project" value="InterPro"/>
</dbReference>
<keyword evidence="2" id="KW-0378">Hydrolase</keyword>
<dbReference type="FunFam" id="3.40.50.300:FF:001039">
    <property type="entry name" value="ATP-dependent RNA helicase DDX60"/>
    <property type="match status" value="1"/>
</dbReference>
<protein>
    <recommendedName>
        <fullName evidence="10">P-loop containing nucleoside triphosphate hydrolase protein</fullName>
    </recommendedName>
</protein>
<evidence type="ECO:0000313" key="9">
    <source>
        <dbReference type="Proteomes" id="UP001309876"/>
    </source>
</evidence>
<keyword evidence="3" id="KW-0347">Helicase</keyword>
<evidence type="ECO:0000313" key="8">
    <source>
        <dbReference type="EMBL" id="KAK5090684.1"/>
    </source>
</evidence>
<evidence type="ECO:0000256" key="2">
    <source>
        <dbReference type="ARBA" id="ARBA00022801"/>
    </source>
</evidence>
<feature type="region of interest" description="Disordered" evidence="5">
    <location>
        <begin position="390"/>
        <end position="415"/>
    </location>
</feature>
<evidence type="ECO:0000259" key="7">
    <source>
        <dbReference type="PROSITE" id="PS51194"/>
    </source>
</evidence>
<dbReference type="Pfam" id="PF23002">
    <property type="entry name" value="PIN-like_DDX60"/>
    <property type="match status" value="1"/>
</dbReference>
<evidence type="ECO:0008006" key="10">
    <source>
        <dbReference type="Google" id="ProtNLM"/>
    </source>
</evidence>
<reference evidence="8 9" key="1">
    <citation type="submission" date="2023-08" db="EMBL/GenBank/DDBJ databases">
        <title>Black Yeasts Isolated from many extreme environments.</title>
        <authorList>
            <person name="Coleine C."/>
            <person name="Stajich J.E."/>
            <person name="Selbmann L."/>
        </authorList>
    </citation>
    <scope>NUCLEOTIDE SEQUENCE [LARGE SCALE GENOMIC DNA]</scope>
    <source>
        <strain evidence="8 9">CCFEE 5910</strain>
    </source>
</reference>
<keyword evidence="4" id="KW-0067">ATP-binding</keyword>
<feature type="region of interest" description="Disordered" evidence="5">
    <location>
        <begin position="1713"/>
        <end position="1775"/>
    </location>
</feature>
<accession>A0AAN7T558</accession>
<dbReference type="InterPro" id="IPR052431">
    <property type="entry name" value="SKI2_subfamily_helicases"/>
</dbReference>
<proteinExistence type="predicted"/>
<feature type="compositionally biased region" description="Polar residues" evidence="5">
    <location>
        <begin position="397"/>
        <end position="409"/>
    </location>
</feature>
<feature type="domain" description="Helicase ATP-binding" evidence="6">
    <location>
        <begin position="757"/>
        <end position="919"/>
    </location>
</feature>
<dbReference type="CDD" id="cd18025">
    <property type="entry name" value="DEXHc_DDX60"/>
    <property type="match status" value="1"/>
</dbReference>
<evidence type="ECO:0000256" key="1">
    <source>
        <dbReference type="ARBA" id="ARBA00022741"/>
    </source>
</evidence>
<dbReference type="Pfam" id="PF00271">
    <property type="entry name" value="Helicase_C"/>
    <property type="match status" value="1"/>
</dbReference>
<evidence type="ECO:0000259" key="6">
    <source>
        <dbReference type="PROSITE" id="PS51192"/>
    </source>
</evidence>
<dbReference type="InterPro" id="IPR059032">
    <property type="entry name" value="WHD_DDX60"/>
</dbReference>
<evidence type="ECO:0000256" key="3">
    <source>
        <dbReference type="ARBA" id="ARBA00022806"/>
    </source>
</evidence>
<feature type="compositionally biased region" description="Low complexity" evidence="5">
    <location>
        <begin position="1717"/>
        <end position="1728"/>
    </location>
</feature>
<keyword evidence="9" id="KW-1185">Reference proteome</keyword>
<dbReference type="Pfam" id="PF26076">
    <property type="entry name" value="WHD_DDX60"/>
    <property type="match status" value="1"/>
</dbReference>
<dbReference type="PANTHER" id="PTHR44533">
    <property type="entry name" value="DEAD/H RNA HELICASE, PUTATIVE-RELATED"/>
    <property type="match status" value="1"/>
</dbReference>
<dbReference type="InterPro" id="IPR055124">
    <property type="entry name" value="PIN-like_DDX60"/>
</dbReference>
<gene>
    <name evidence="8" type="ORF">LTR05_000859</name>
</gene>
<dbReference type="InterPro" id="IPR001650">
    <property type="entry name" value="Helicase_C-like"/>
</dbReference>
<dbReference type="Proteomes" id="UP001309876">
    <property type="component" value="Unassembled WGS sequence"/>
</dbReference>
<dbReference type="SMART" id="SM00487">
    <property type="entry name" value="DEXDc"/>
    <property type="match status" value="1"/>
</dbReference>
<dbReference type="GO" id="GO:0005737">
    <property type="term" value="C:cytoplasm"/>
    <property type="evidence" value="ECO:0007669"/>
    <property type="project" value="TreeGrafter"/>
</dbReference>
<name>A0AAN7T558_9EURO</name>
<dbReference type="InterPro" id="IPR011545">
    <property type="entry name" value="DEAD/DEAH_box_helicase_dom"/>
</dbReference>
<dbReference type="EMBL" id="JAVRRJ010000001">
    <property type="protein sequence ID" value="KAK5090684.1"/>
    <property type="molecule type" value="Genomic_DNA"/>
</dbReference>
<dbReference type="PROSITE" id="PS51194">
    <property type="entry name" value="HELICASE_CTER"/>
    <property type="match status" value="1"/>
</dbReference>
<dbReference type="Pfam" id="PF00270">
    <property type="entry name" value="DEAD"/>
    <property type="match status" value="1"/>
</dbReference>
<feature type="region of interest" description="Disordered" evidence="5">
    <location>
        <begin position="1171"/>
        <end position="1203"/>
    </location>
</feature>
<dbReference type="SMART" id="SM00490">
    <property type="entry name" value="HELICc"/>
    <property type="match status" value="1"/>
</dbReference>
<dbReference type="GO" id="GO:0004386">
    <property type="term" value="F:helicase activity"/>
    <property type="evidence" value="ECO:0007669"/>
    <property type="project" value="UniProtKB-KW"/>
</dbReference>
<feature type="compositionally biased region" description="Polar residues" evidence="5">
    <location>
        <begin position="1731"/>
        <end position="1741"/>
    </location>
</feature>
<feature type="domain" description="Helicase C-terminal" evidence="7">
    <location>
        <begin position="1214"/>
        <end position="1376"/>
    </location>
</feature>
<dbReference type="SUPFAM" id="SSF52540">
    <property type="entry name" value="P-loop containing nucleoside triphosphate hydrolases"/>
    <property type="match status" value="1"/>
</dbReference>
<keyword evidence="1" id="KW-0547">Nucleotide-binding</keyword>